<evidence type="ECO:0000256" key="1">
    <source>
        <dbReference type="ARBA" id="ARBA00004651"/>
    </source>
</evidence>
<sequence>MSTVINVILFVALMAMIATAFMTLVRLTLGPSIMDRAVASDVLAVASAGITLVLAVRTDRTDVLVLAIMFAMVGFMYSVTLGRFSERPRETTDAATTPEQLRAQEVRLMREAQSELHAEEREAILAAREAQAAAQTAKRVADAGERAKNASKMTGGKHD</sequence>
<feature type="transmembrane region" description="Helical" evidence="10">
    <location>
        <begin position="63"/>
        <end position="81"/>
    </location>
</feature>
<feature type="transmembrane region" description="Helical" evidence="10">
    <location>
        <begin position="6"/>
        <end position="25"/>
    </location>
</feature>
<feature type="compositionally biased region" description="Basic and acidic residues" evidence="9">
    <location>
        <begin position="139"/>
        <end position="148"/>
    </location>
</feature>
<keyword evidence="12" id="KW-1185">Reference proteome</keyword>
<keyword evidence="8" id="KW-0175">Coiled coil</keyword>
<gene>
    <name evidence="11" type="ORF">HMPREF9238_00941</name>
</gene>
<comment type="similarity">
    <text evidence="2">Belongs to the CPA3 antiporters (TC 2.A.63) subunit F family.</text>
</comment>
<dbReference type="PANTHER" id="PTHR34702">
    <property type="entry name" value="NA(+)/H(+) ANTIPORTER SUBUNIT F1"/>
    <property type="match status" value="1"/>
</dbReference>
<dbReference type="EMBL" id="AGWN01000001">
    <property type="protein sequence ID" value="EPD31176.1"/>
    <property type="molecule type" value="Genomic_DNA"/>
</dbReference>
<evidence type="ECO:0000256" key="6">
    <source>
        <dbReference type="ARBA" id="ARBA00022989"/>
    </source>
</evidence>
<evidence type="ECO:0000256" key="7">
    <source>
        <dbReference type="ARBA" id="ARBA00023136"/>
    </source>
</evidence>
<dbReference type="GO" id="GO:0005886">
    <property type="term" value="C:plasma membrane"/>
    <property type="evidence" value="ECO:0007669"/>
    <property type="project" value="UniProtKB-SubCell"/>
</dbReference>
<feature type="coiled-coil region" evidence="8">
    <location>
        <begin position="102"/>
        <end position="129"/>
    </location>
</feature>
<keyword evidence="3" id="KW-0813">Transport</keyword>
<evidence type="ECO:0000256" key="9">
    <source>
        <dbReference type="SAM" id="MobiDB-lite"/>
    </source>
</evidence>
<keyword evidence="5 10" id="KW-0812">Transmembrane</keyword>
<evidence type="ECO:0000256" key="10">
    <source>
        <dbReference type="SAM" id="Phobius"/>
    </source>
</evidence>
<evidence type="ECO:0000256" key="2">
    <source>
        <dbReference type="ARBA" id="ARBA00009212"/>
    </source>
</evidence>
<evidence type="ECO:0000256" key="8">
    <source>
        <dbReference type="SAM" id="Coils"/>
    </source>
</evidence>
<dbReference type="GO" id="GO:0015385">
    <property type="term" value="F:sodium:proton antiporter activity"/>
    <property type="evidence" value="ECO:0007669"/>
    <property type="project" value="TreeGrafter"/>
</dbReference>
<keyword evidence="4" id="KW-1003">Cell membrane</keyword>
<dbReference type="RefSeq" id="WP_016444287.1">
    <property type="nucleotide sequence ID" value="NZ_KE150266.1"/>
</dbReference>
<evidence type="ECO:0000313" key="12">
    <source>
        <dbReference type="Proteomes" id="UP000014387"/>
    </source>
</evidence>
<feature type="region of interest" description="Disordered" evidence="9">
    <location>
        <begin position="136"/>
        <end position="159"/>
    </location>
</feature>
<evidence type="ECO:0000313" key="11">
    <source>
        <dbReference type="EMBL" id="EPD31176.1"/>
    </source>
</evidence>
<protein>
    <recommendedName>
        <fullName evidence="13">Multiple resistance and pH regulation protein F</fullName>
    </recommendedName>
</protein>
<dbReference type="InterPro" id="IPR007208">
    <property type="entry name" value="MrpF/PhaF-like"/>
</dbReference>
<dbReference type="AlphaFoldDB" id="A0A9W5VWP7"/>
<keyword evidence="6 10" id="KW-1133">Transmembrane helix</keyword>
<feature type="transmembrane region" description="Helical" evidence="10">
    <location>
        <begin position="37"/>
        <end position="57"/>
    </location>
</feature>
<organism evidence="11 12">
    <name type="scientific">Gleimia europaea ACS-120-V-Col10b</name>
    <dbReference type="NCBI Taxonomy" id="883069"/>
    <lineage>
        <taxon>Bacteria</taxon>
        <taxon>Bacillati</taxon>
        <taxon>Actinomycetota</taxon>
        <taxon>Actinomycetes</taxon>
        <taxon>Actinomycetales</taxon>
        <taxon>Actinomycetaceae</taxon>
        <taxon>Gleimia</taxon>
    </lineage>
</organism>
<dbReference type="Proteomes" id="UP000014387">
    <property type="component" value="Unassembled WGS sequence"/>
</dbReference>
<dbReference type="PANTHER" id="PTHR34702:SF1">
    <property type="entry name" value="NA(+)_H(+) ANTIPORTER SUBUNIT F"/>
    <property type="match status" value="1"/>
</dbReference>
<name>A0A9W5VWP7_9ACTO</name>
<evidence type="ECO:0000256" key="5">
    <source>
        <dbReference type="ARBA" id="ARBA00022692"/>
    </source>
</evidence>
<comment type="subcellular location">
    <subcellularLocation>
        <location evidence="1">Cell membrane</location>
        <topology evidence="1">Multi-pass membrane protein</topology>
    </subcellularLocation>
</comment>
<evidence type="ECO:0000256" key="4">
    <source>
        <dbReference type="ARBA" id="ARBA00022475"/>
    </source>
</evidence>
<proteinExistence type="inferred from homology"/>
<keyword evidence="7 10" id="KW-0472">Membrane</keyword>
<dbReference type="Pfam" id="PF04066">
    <property type="entry name" value="MrpF_PhaF"/>
    <property type="match status" value="1"/>
</dbReference>
<comment type="caution">
    <text evidence="11">The sequence shown here is derived from an EMBL/GenBank/DDBJ whole genome shotgun (WGS) entry which is preliminary data.</text>
</comment>
<reference evidence="11 12" key="1">
    <citation type="submission" date="2013-05" db="EMBL/GenBank/DDBJ databases">
        <title>The Genome Sequence of Actinomyces europaeus ACS-120-V-COL10B.</title>
        <authorList>
            <consortium name="The Broad Institute Genomics Platform"/>
            <person name="Earl A."/>
            <person name="Ward D."/>
            <person name="Feldgarden M."/>
            <person name="Gevers D."/>
            <person name="Saerens B."/>
            <person name="Vaneechoutte M."/>
            <person name="Walker B."/>
            <person name="Young S."/>
            <person name="Zeng Q."/>
            <person name="Gargeya S."/>
            <person name="Fitzgerald M."/>
            <person name="Haas B."/>
            <person name="Abouelleil A."/>
            <person name="Allen A.W."/>
            <person name="Alvarado L."/>
            <person name="Arachchi H.M."/>
            <person name="Berlin A.M."/>
            <person name="Chapman S.B."/>
            <person name="Gainer-Dewar J."/>
            <person name="Goldberg J."/>
            <person name="Griggs A."/>
            <person name="Gujja S."/>
            <person name="Hansen M."/>
            <person name="Howarth C."/>
            <person name="Imamovic A."/>
            <person name="Ireland A."/>
            <person name="Larimer J."/>
            <person name="McCowan C."/>
            <person name="Murphy C."/>
            <person name="Pearson M."/>
            <person name="Poon T.W."/>
            <person name="Priest M."/>
            <person name="Roberts A."/>
            <person name="Saif S."/>
            <person name="Shea T."/>
            <person name="Sisk P."/>
            <person name="Sykes S."/>
            <person name="Wortman J."/>
            <person name="Nusbaum C."/>
            <person name="Birren B."/>
        </authorList>
    </citation>
    <scope>NUCLEOTIDE SEQUENCE [LARGE SCALE GENOMIC DNA]</scope>
    <source>
        <strain evidence="11 12">ACS-120-V-Col10b</strain>
    </source>
</reference>
<evidence type="ECO:0000256" key="3">
    <source>
        <dbReference type="ARBA" id="ARBA00022448"/>
    </source>
</evidence>
<accession>A0A9W5VWP7</accession>
<evidence type="ECO:0008006" key="13">
    <source>
        <dbReference type="Google" id="ProtNLM"/>
    </source>
</evidence>